<dbReference type="AlphaFoldDB" id="A0AA92SX73"/>
<dbReference type="PANTHER" id="PTHR45661:SF3">
    <property type="entry name" value="IG-LIKE DOMAIN-CONTAINING PROTEIN"/>
    <property type="match status" value="1"/>
</dbReference>
<reference evidence="7" key="2">
    <citation type="submission" date="2019-09" db="EMBL/GenBank/DDBJ databases">
        <title>Distinct polysaccharide growth profiles of human intestinal Prevotella copri isolates.</title>
        <authorList>
            <person name="Fehlner-Peach H."/>
            <person name="Magnabosco C."/>
            <person name="Raghavan V."/>
            <person name="Scher J.U."/>
            <person name="Tett A."/>
            <person name="Cox L.M."/>
            <person name="Gottsegen C."/>
            <person name="Watters A."/>
            <person name="Wiltshire- Gordon J.D."/>
            <person name="Segata N."/>
            <person name="Bonneau R."/>
            <person name="Littman D.R."/>
        </authorList>
    </citation>
    <scope>NUCLEOTIDE SEQUENCE [LARGE SCALE GENOMIC DNA]</scope>
    <source>
        <strain evidence="7">iA624</strain>
    </source>
</reference>
<reference evidence="2" key="3">
    <citation type="submission" date="2022-12" db="EMBL/GenBank/DDBJ databases">
        <title>Distinct polysaccharide growth profiles of human intestinal Prevotella copri isolates.</title>
        <authorList>
            <person name="Fehlner-Peach H."/>
            <person name="Magnabosco C."/>
            <person name="Raghavan V."/>
            <person name="Scher J.U."/>
            <person name="Tett A."/>
            <person name="Cox L.M."/>
            <person name="Gottsegen C."/>
            <person name="Watters A."/>
            <person name="Wiltshire- Gordon J.D."/>
            <person name="Segata N."/>
            <person name="Bonneau R."/>
            <person name="Littman D.R."/>
        </authorList>
    </citation>
    <scope>NUCLEOTIDE SEQUENCE</scope>
    <source>
        <strain evidence="2">IA624</strain>
    </source>
</reference>
<evidence type="ECO:0000256" key="1">
    <source>
        <dbReference type="SAM" id="SignalP"/>
    </source>
</evidence>
<dbReference type="Proteomes" id="UP000283672">
    <property type="component" value="Unassembled WGS sequence"/>
</dbReference>
<evidence type="ECO:0000313" key="6">
    <source>
        <dbReference type="Proteomes" id="UP000283672"/>
    </source>
</evidence>
<dbReference type="EMBL" id="QSSA01000024">
    <property type="protein sequence ID" value="RGL57551.1"/>
    <property type="molecule type" value="Genomic_DNA"/>
</dbReference>
<dbReference type="RefSeq" id="WP_117694951.1">
    <property type="nucleotide sequence ID" value="NZ_QROP01000049.1"/>
</dbReference>
<dbReference type="EMBL" id="QROP01000049">
    <property type="protein sequence ID" value="RHL34204.1"/>
    <property type="molecule type" value="Genomic_DNA"/>
</dbReference>
<feature type="chain" id="PRO_5041590255" evidence="1">
    <location>
        <begin position="26"/>
        <end position="467"/>
    </location>
</feature>
<evidence type="ECO:0000313" key="2">
    <source>
        <dbReference type="EMBL" id="MQO11020.1"/>
    </source>
</evidence>
<dbReference type="InterPro" id="IPR026906">
    <property type="entry name" value="LRR_5"/>
</dbReference>
<keyword evidence="1" id="KW-0732">Signal</keyword>
<feature type="signal peptide" evidence="1">
    <location>
        <begin position="1"/>
        <end position="25"/>
    </location>
</feature>
<dbReference type="InterPro" id="IPR053139">
    <property type="entry name" value="Surface_bspA-like"/>
</dbReference>
<evidence type="ECO:0000313" key="7">
    <source>
        <dbReference type="Proteomes" id="UP000405805"/>
    </source>
</evidence>
<dbReference type="Gene3D" id="3.80.10.10">
    <property type="entry name" value="Ribonuclease Inhibitor"/>
    <property type="match status" value="3"/>
</dbReference>
<protein>
    <submittedName>
        <fullName evidence="3">Leucine-rich repeat domain-containing protein</fullName>
    </submittedName>
</protein>
<evidence type="ECO:0000313" key="5">
    <source>
        <dbReference type="Proteomes" id="UP000261187"/>
    </source>
</evidence>
<dbReference type="PANTHER" id="PTHR45661">
    <property type="entry name" value="SURFACE ANTIGEN"/>
    <property type="match status" value="1"/>
</dbReference>
<organism evidence="3 5">
    <name type="scientific">Segatella copri</name>
    <dbReference type="NCBI Taxonomy" id="165179"/>
    <lineage>
        <taxon>Bacteria</taxon>
        <taxon>Pseudomonadati</taxon>
        <taxon>Bacteroidota</taxon>
        <taxon>Bacteroidia</taxon>
        <taxon>Bacteroidales</taxon>
        <taxon>Prevotellaceae</taxon>
        <taxon>Segatella</taxon>
    </lineage>
</organism>
<gene>
    <name evidence="4" type="ORF">DW026_13245</name>
    <name evidence="3" type="ORF">DXC61_10905</name>
    <name evidence="2" type="ORF">F7D57_15155</name>
</gene>
<reference evidence="5 6" key="1">
    <citation type="submission" date="2018-08" db="EMBL/GenBank/DDBJ databases">
        <title>A genome reference for cultivated species of the human gut microbiota.</title>
        <authorList>
            <person name="Zou Y."/>
            <person name="Xue W."/>
            <person name="Luo G."/>
        </authorList>
    </citation>
    <scope>NUCLEOTIDE SEQUENCE [LARGE SCALE GENOMIC DNA]</scope>
    <source>
        <strain evidence="4 6">AF38-11</strain>
        <strain evidence="3 5">TF06-40</strain>
    </source>
</reference>
<evidence type="ECO:0000313" key="4">
    <source>
        <dbReference type="EMBL" id="RHL34204.1"/>
    </source>
</evidence>
<accession>A0AA92SX73</accession>
<evidence type="ECO:0000313" key="3">
    <source>
        <dbReference type="EMBL" id="RGL57551.1"/>
    </source>
</evidence>
<dbReference type="InterPro" id="IPR032675">
    <property type="entry name" value="LRR_dom_sf"/>
</dbReference>
<dbReference type="Pfam" id="PF13306">
    <property type="entry name" value="LRR_5"/>
    <property type="match status" value="1"/>
</dbReference>
<name>A0AA92SX73_9BACT</name>
<dbReference type="SUPFAM" id="SSF52058">
    <property type="entry name" value="L domain-like"/>
    <property type="match status" value="1"/>
</dbReference>
<proteinExistence type="predicted"/>
<dbReference type="EMBL" id="VZBP01000190">
    <property type="protein sequence ID" value="MQO11020.1"/>
    <property type="molecule type" value="Genomic_DNA"/>
</dbReference>
<comment type="caution">
    <text evidence="3">The sequence shown here is derived from an EMBL/GenBank/DDBJ whole genome shotgun (WGS) entry which is preliminary data.</text>
</comment>
<dbReference type="Proteomes" id="UP000261187">
    <property type="component" value="Unassembled WGS sequence"/>
</dbReference>
<dbReference type="Proteomes" id="UP000405805">
    <property type="component" value="Unassembled WGS sequence"/>
</dbReference>
<sequence>MDSFTLKKSFIWVMLLLLCGMTLKAANNPQVVVKLDKPGSLISKVSFYTTNLKVIGSLDGKDMYYLRKMAGCDNDGRPTKGELATLDLSEANILTGNYIYLSMSGEFYFNGLQSVNLVHDEKDAICQFEFSNCNALKKIILPSSLKSIRRYAFQDCTNLQSVEFSSDSIEMENSVFSGCTRLYDVKLPKKLVKIPASTFSGCTNLRSCEIPSALKEIGVAAFADCALNKITIPSTVTKIGAAAFENCDKLLSIELPSGLLEIESETFKGCKFLGKIVLPSQLVKIGDWAFSQCGCLLHVEFPNTLQEIGDGAFYNNCLLQVDLPPNLVRIDDYAFESGTFRELKLPKSLTYIGRSAFGSCEELSSVYVFWNQIPNLDVAYAFDEVPMEQCTLYVPKGKVAQYKSSSNWSYFKNIVEFDATGIDKVVTSTDVKEVSRYSVNGQRLSAPTKGLNIVKYSDGSVKKVAIQ</sequence>